<dbReference type="EMBL" id="BLAY01000534">
    <property type="protein sequence ID" value="GET44678.1"/>
    <property type="molecule type" value="Genomic_DNA"/>
</dbReference>
<evidence type="ECO:0000313" key="2">
    <source>
        <dbReference type="EMBL" id="GET44678.1"/>
    </source>
</evidence>
<dbReference type="AlphaFoldDB" id="A0AAV3XPL8"/>
<reference evidence="2" key="1">
    <citation type="submission" date="2019-10" db="EMBL/GenBank/DDBJ databases">
        <title>Draft genome sequece of Microseira wollei NIES-4236.</title>
        <authorList>
            <person name="Yamaguchi H."/>
            <person name="Suzuki S."/>
            <person name="Kawachi M."/>
        </authorList>
    </citation>
    <scope>NUCLEOTIDE SEQUENCE</scope>
    <source>
        <strain evidence="2">NIES-4236</strain>
    </source>
</reference>
<sequence>MPAKHLKRITTYVDPEVYELIANRAQEENRTISNMAATLLAIAAYTGTGKHPGEPQQKPQQDAEP</sequence>
<comment type="caution">
    <text evidence="2">The sequence shown here is derived from an EMBL/GenBank/DDBJ whole genome shotgun (WGS) entry which is preliminary data.</text>
</comment>
<proteinExistence type="predicted"/>
<accession>A0AAV3XPL8</accession>
<dbReference type="RefSeq" id="WP_226595019.1">
    <property type="nucleotide sequence ID" value="NZ_BLAY01000534.1"/>
</dbReference>
<keyword evidence="3" id="KW-1185">Reference proteome</keyword>
<evidence type="ECO:0000259" key="1">
    <source>
        <dbReference type="Pfam" id="PF07878"/>
    </source>
</evidence>
<feature type="domain" description="CopG-like ribbon-helix-helix" evidence="1">
    <location>
        <begin position="7"/>
        <end position="40"/>
    </location>
</feature>
<gene>
    <name evidence="2" type="ORF">MiSe_95110</name>
</gene>
<name>A0AAV3XPL8_9CYAN</name>
<protein>
    <recommendedName>
        <fullName evidence="1">CopG-like ribbon-helix-helix domain-containing protein</fullName>
    </recommendedName>
</protein>
<dbReference type="Pfam" id="PF07878">
    <property type="entry name" value="RHH_5"/>
    <property type="match status" value="1"/>
</dbReference>
<dbReference type="InterPro" id="IPR012869">
    <property type="entry name" value="RHH_5"/>
</dbReference>
<organism evidence="2 3">
    <name type="scientific">Microseira wollei NIES-4236</name>
    <dbReference type="NCBI Taxonomy" id="2530354"/>
    <lineage>
        <taxon>Bacteria</taxon>
        <taxon>Bacillati</taxon>
        <taxon>Cyanobacteriota</taxon>
        <taxon>Cyanophyceae</taxon>
        <taxon>Oscillatoriophycideae</taxon>
        <taxon>Aerosakkonematales</taxon>
        <taxon>Aerosakkonemataceae</taxon>
        <taxon>Microseira</taxon>
    </lineage>
</organism>
<dbReference type="Proteomes" id="UP001050975">
    <property type="component" value="Unassembled WGS sequence"/>
</dbReference>
<evidence type="ECO:0000313" key="3">
    <source>
        <dbReference type="Proteomes" id="UP001050975"/>
    </source>
</evidence>